<dbReference type="OrthoDB" id="18453at2759"/>
<keyword evidence="4" id="KW-1185">Reference proteome</keyword>
<dbReference type="InterPro" id="IPR023393">
    <property type="entry name" value="START-like_dom_sf"/>
</dbReference>
<protein>
    <submittedName>
        <fullName evidence="3">Phosphatidylinositol transfer protein alpha isoform</fullName>
    </submittedName>
</protein>
<keyword evidence="1" id="KW-0472">Membrane</keyword>
<evidence type="ECO:0000313" key="3">
    <source>
        <dbReference type="EMBL" id="ODM90545.1"/>
    </source>
</evidence>
<gene>
    <name evidence="3" type="ORF">Ocin01_16135</name>
</gene>
<keyword evidence="1" id="KW-0812">Transmembrane</keyword>
<dbReference type="Gene3D" id="3.30.530.20">
    <property type="match status" value="1"/>
</dbReference>
<feature type="transmembrane region" description="Helical" evidence="1">
    <location>
        <begin position="224"/>
        <end position="244"/>
    </location>
</feature>
<dbReference type="GO" id="GO:0008526">
    <property type="term" value="F:phosphatidylinositol transfer activity"/>
    <property type="evidence" value="ECO:0007669"/>
    <property type="project" value="TreeGrafter"/>
</dbReference>
<dbReference type="PANTHER" id="PTHR10658:SF11">
    <property type="entry name" value="VIBRATOR, ISOFORM B"/>
    <property type="match status" value="1"/>
</dbReference>
<dbReference type="GO" id="GO:0008525">
    <property type="term" value="F:phosphatidylcholine transporter activity"/>
    <property type="evidence" value="ECO:0007669"/>
    <property type="project" value="TreeGrafter"/>
</dbReference>
<dbReference type="Proteomes" id="UP000094527">
    <property type="component" value="Unassembled WGS sequence"/>
</dbReference>
<dbReference type="FunFam" id="3.30.530.20:FF:000028">
    <property type="entry name" value="Phosphatidylinositol transfer protein 5"/>
    <property type="match status" value="1"/>
</dbReference>
<name>A0A1D2MC36_ORCCI</name>
<feature type="domain" description="Phosphatidylinositol transfer protein N-terminal" evidence="2">
    <location>
        <begin position="1"/>
        <end position="205"/>
    </location>
</feature>
<dbReference type="PANTHER" id="PTHR10658">
    <property type="entry name" value="PHOSPHATIDYLINOSITOL TRANSFER PROTEIN"/>
    <property type="match status" value="1"/>
</dbReference>
<keyword evidence="1" id="KW-1133">Transmembrane helix</keyword>
<dbReference type="InterPro" id="IPR001666">
    <property type="entry name" value="PI_transfer"/>
</dbReference>
<accession>A0A1D2MC36</accession>
<dbReference type="Pfam" id="PF02121">
    <property type="entry name" value="IP_trans"/>
    <property type="match status" value="2"/>
</dbReference>
<dbReference type="EMBL" id="LJIJ01001914">
    <property type="protein sequence ID" value="ODM90545.1"/>
    <property type="molecule type" value="Genomic_DNA"/>
</dbReference>
<dbReference type="STRING" id="48709.A0A1D2MC36"/>
<dbReference type="InterPro" id="IPR055261">
    <property type="entry name" value="PI_transfer_N"/>
</dbReference>
<dbReference type="SUPFAM" id="SSF55961">
    <property type="entry name" value="Bet v1-like"/>
    <property type="match status" value="1"/>
</dbReference>
<dbReference type="GO" id="GO:0005737">
    <property type="term" value="C:cytoplasm"/>
    <property type="evidence" value="ECO:0007669"/>
    <property type="project" value="UniProtKB-ARBA"/>
</dbReference>
<evidence type="ECO:0000256" key="1">
    <source>
        <dbReference type="SAM" id="Phobius"/>
    </source>
</evidence>
<dbReference type="GO" id="GO:0031210">
    <property type="term" value="F:phosphatidylcholine binding"/>
    <property type="evidence" value="ECO:0007669"/>
    <property type="project" value="TreeGrafter"/>
</dbReference>
<proteinExistence type="predicted"/>
<dbReference type="GO" id="GO:0071944">
    <property type="term" value="C:cell periphery"/>
    <property type="evidence" value="ECO:0007669"/>
    <property type="project" value="UniProtKB-ARBA"/>
</dbReference>
<organism evidence="3 4">
    <name type="scientific">Orchesella cincta</name>
    <name type="common">Springtail</name>
    <name type="synonym">Podura cincta</name>
    <dbReference type="NCBI Taxonomy" id="48709"/>
    <lineage>
        <taxon>Eukaryota</taxon>
        <taxon>Metazoa</taxon>
        <taxon>Ecdysozoa</taxon>
        <taxon>Arthropoda</taxon>
        <taxon>Hexapoda</taxon>
        <taxon>Collembola</taxon>
        <taxon>Entomobryomorpha</taxon>
        <taxon>Entomobryoidea</taxon>
        <taxon>Orchesellidae</taxon>
        <taxon>Orchesellinae</taxon>
        <taxon>Orchesella</taxon>
    </lineage>
</organism>
<dbReference type="AlphaFoldDB" id="A0A1D2MC36"/>
<feature type="domain" description="Phosphatidylinositol transfer protein N-terminal" evidence="2">
    <location>
        <begin position="218"/>
        <end position="263"/>
    </location>
</feature>
<comment type="caution">
    <text evidence="3">The sequence shown here is derived from an EMBL/GenBank/DDBJ whole genome shotgun (WGS) entry which is preliminary data.</text>
</comment>
<dbReference type="GO" id="GO:0035091">
    <property type="term" value="F:phosphatidylinositol binding"/>
    <property type="evidence" value="ECO:0007669"/>
    <property type="project" value="TreeGrafter"/>
</dbReference>
<dbReference type="PRINTS" id="PR00391">
    <property type="entry name" value="PITRANSFER"/>
</dbReference>
<dbReference type="OMA" id="NELKPDC"/>
<evidence type="ECO:0000259" key="2">
    <source>
        <dbReference type="Pfam" id="PF02121"/>
    </source>
</evidence>
<evidence type="ECO:0000313" key="4">
    <source>
        <dbReference type="Proteomes" id="UP000094527"/>
    </source>
</evidence>
<sequence length="283" mass="32895">MIIKEFRVVMPLSVEEYQVGQLYSLAWRSIVKNEPFDNLPLLGEKYSEGQYTYKKYHLASKVPSFIRMLAPKGSMEIHEEAWNAYPYCRTVVTNPGYMKENFIIKIESLHLADKGTMENVHELTPEKLKLREVVMIDVANDAVASSDYKTSEDPCKFQSDKSGRGPLEGLKWQDQVEPVMTCYKLVTVEFKWLGLQTRGESFIQRLSGGYSPTSTGMPKFLSCFIQLIIITYIIMICRQVFCWIDKWFDMTMEDIRELEDKVREELDNQRTKGKVKGMRVDMD</sequence>
<reference evidence="3 4" key="1">
    <citation type="journal article" date="2016" name="Genome Biol. Evol.">
        <title>Gene Family Evolution Reflects Adaptation to Soil Environmental Stressors in the Genome of the Collembolan Orchesella cincta.</title>
        <authorList>
            <person name="Faddeeva-Vakhrusheva A."/>
            <person name="Derks M.F."/>
            <person name="Anvar S.Y."/>
            <person name="Agamennone V."/>
            <person name="Suring W."/>
            <person name="Smit S."/>
            <person name="van Straalen N.M."/>
            <person name="Roelofs D."/>
        </authorList>
    </citation>
    <scope>NUCLEOTIDE SEQUENCE [LARGE SCALE GENOMIC DNA]</scope>
    <source>
        <tissue evidence="3">Mixed pool</tissue>
    </source>
</reference>